<proteinExistence type="inferred from homology"/>
<dbReference type="SUPFAM" id="SSF88659">
    <property type="entry name" value="Sigma3 and sigma4 domains of RNA polymerase sigma factors"/>
    <property type="match status" value="1"/>
</dbReference>
<dbReference type="Gene3D" id="1.10.10.10">
    <property type="entry name" value="Winged helix-like DNA-binding domain superfamily/Winged helix DNA-binding domain"/>
    <property type="match status" value="1"/>
</dbReference>
<dbReference type="Pfam" id="PF08281">
    <property type="entry name" value="Sigma70_r4_2"/>
    <property type="match status" value="1"/>
</dbReference>
<dbReference type="NCBIfam" id="TIGR02937">
    <property type="entry name" value="sigma70-ECF"/>
    <property type="match status" value="1"/>
</dbReference>
<dbReference type="NCBIfam" id="TIGR02983">
    <property type="entry name" value="SigE-fam_strep"/>
    <property type="match status" value="1"/>
</dbReference>
<gene>
    <name evidence="8" type="ORF">Pa4123_81390</name>
</gene>
<dbReference type="EMBL" id="BSDI01000071">
    <property type="protein sequence ID" value="GLI02861.1"/>
    <property type="molecule type" value="Genomic_DNA"/>
</dbReference>
<evidence type="ECO:0000256" key="1">
    <source>
        <dbReference type="ARBA" id="ARBA00010641"/>
    </source>
</evidence>
<dbReference type="CDD" id="cd06171">
    <property type="entry name" value="Sigma70_r4"/>
    <property type="match status" value="1"/>
</dbReference>
<dbReference type="Pfam" id="PF04542">
    <property type="entry name" value="Sigma70_r2"/>
    <property type="match status" value="1"/>
</dbReference>
<feature type="domain" description="RNA polymerase sigma-70 region 2" evidence="6">
    <location>
        <begin position="8"/>
        <end position="70"/>
    </location>
</feature>
<evidence type="ECO:0000259" key="6">
    <source>
        <dbReference type="Pfam" id="PF04542"/>
    </source>
</evidence>
<dbReference type="PANTHER" id="PTHR43133:SF50">
    <property type="entry name" value="ECF RNA POLYMERASE SIGMA FACTOR SIGM"/>
    <property type="match status" value="1"/>
</dbReference>
<dbReference type="InterPro" id="IPR013325">
    <property type="entry name" value="RNA_pol_sigma_r2"/>
</dbReference>
<keyword evidence="9" id="KW-1185">Reference proteome</keyword>
<evidence type="ECO:0000256" key="3">
    <source>
        <dbReference type="ARBA" id="ARBA00023082"/>
    </source>
</evidence>
<dbReference type="InterPro" id="IPR036388">
    <property type="entry name" value="WH-like_DNA-bd_sf"/>
</dbReference>
<dbReference type="Gene3D" id="1.10.1740.10">
    <property type="match status" value="1"/>
</dbReference>
<sequence>MTFEEYVAARLPALLRQATALAGDPHVAEDVVQDVLIKAQPRWSRIREYDIPDAYLRKMIVNELLSARRRVAAALRRERVQYAAPQPDGADEVVVRREALLQVIRTLPARQRVVIALRYFEDMADADIAGVLGCTEGTVRSQASRALAKLREVAALQPVLEEE</sequence>
<evidence type="ECO:0000259" key="7">
    <source>
        <dbReference type="Pfam" id="PF08281"/>
    </source>
</evidence>
<reference evidence="8" key="1">
    <citation type="submission" date="2022-12" db="EMBL/GenBank/DDBJ databases">
        <title>New Phytohabitans aurantiacus sp. RD004123 nov., an actinomycete isolated from soil.</title>
        <authorList>
            <person name="Triningsih D.W."/>
            <person name="Harunari E."/>
            <person name="Igarashi Y."/>
        </authorList>
    </citation>
    <scope>NUCLEOTIDE SEQUENCE</scope>
    <source>
        <strain evidence="8">RD004123</strain>
    </source>
</reference>
<dbReference type="InterPro" id="IPR039425">
    <property type="entry name" value="RNA_pol_sigma-70-like"/>
</dbReference>
<dbReference type="PANTHER" id="PTHR43133">
    <property type="entry name" value="RNA POLYMERASE ECF-TYPE SIGMA FACTO"/>
    <property type="match status" value="1"/>
</dbReference>
<dbReference type="Proteomes" id="UP001144280">
    <property type="component" value="Unassembled WGS sequence"/>
</dbReference>
<keyword evidence="4" id="KW-0238">DNA-binding</keyword>
<dbReference type="RefSeq" id="WP_281904635.1">
    <property type="nucleotide sequence ID" value="NZ_BSDI01000071.1"/>
</dbReference>
<dbReference type="SUPFAM" id="SSF88946">
    <property type="entry name" value="Sigma2 domain of RNA polymerase sigma factors"/>
    <property type="match status" value="1"/>
</dbReference>
<accession>A0ABQ5R8E9</accession>
<keyword evidence="2" id="KW-0805">Transcription regulation</keyword>
<evidence type="ECO:0000313" key="9">
    <source>
        <dbReference type="Proteomes" id="UP001144280"/>
    </source>
</evidence>
<keyword evidence="5" id="KW-0804">Transcription</keyword>
<name>A0ABQ5R8E9_9ACTN</name>
<protein>
    <submittedName>
        <fullName evidence="8">RNA polymerase sigma24 factor</fullName>
    </submittedName>
</protein>
<dbReference type="InterPro" id="IPR014284">
    <property type="entry name" value="RNA_pol_sigma-70_dom"/>
</dbReference>
<evidence type="ECO:0000256" key="5">
    <source>
        <dbReference type="ARBA" id="ARBA00023163"/>
    </source>
</evidence>
<dbReference type="InterPro" id="IPR013324">
    <property type="entry name" value="RNA_pol_sigma_r3/r4-like"/>
</dbReference>
<comment type="similarity">
    <text evidence="1">Belongs to the sigma-70 factor family. ECF subfamily.</text>
</comment>
<evidence type="ECO:0000313" key="8">
    <source>
        <dbReference type="EMBL" id="GLI02861.1"/>
    </source>
</evidence>
<keyword evidence="3" id="KW-0731">Sigma factor</keyword>
<dbReference type="InterPro" id="IPR007627">
    <property type="entry name" value="RNA_pol_sigma70_r2"/>
</dbReference>
<comment type="caution">
    <text evidence="8">The sequence shown here is derived from an EMBL/GenBank/DDBJ whole genome shotgun (WGS) entry which is preliminary data.</text>
</comment>
<evidence type="ECO:0000256" key="2">
    <source>
        <dbReference type="ARBA" id="ARBA00023015"/>
    </source>
</evidence>
<organism evidence="8 9">
    <name type="scientific">Phytohabitans aurantiacus</name>
    <dbReference type="NCBI Taxonomy" id="3016789"/>
    <lineage>
        <taxon>Bacteria</taxon>
        <taxon>Bacillati</taxon>
        <taxon>Actinomycetota</taxon>
        <taxon>Actinomycetes</taxon>
        <taxon>Micromonosporales</taxon>
        <taxon>Micromonosporaceae</taxon>
    </lineage>
</organism>
<dbReference type="InterPro" id="IPR013249">
    <property type="entry name" value="RNA_pol_sigma70_r4_t2"/>
</dbReference>
<dbReference type="InterPro" id="IPR014325">
    <property type="entry name" value="RNA_pol_sigma-E_actinobac"/>
</dbReference>
<feature type="domain" description="RNA polymerase sigma factor 70 region 4 type 2" evidence="7">
    <location>
        <begin position="97"/>
        <end position="150"/>
    </location>
</feature>
<evidence type="ECO:0000256" key="4">
    <source>
        <dbReference type="ARBA" id="ARBA00023125"/>
    </source>
</evidence>